<dbReference type="Pfam" id="PF06803">
    <property type="entry name" value="DUF1232"/>
    <property type="match status" value="1"/>
</dbReference>
<keyword evidence="4 5" id="KW-0472">Membrane</keyword>
<evidence type="ECO:0000256" key="1">
    <source>
        <dbReference type="ARBA" id="ARBA00004127"/>
    </source>
</evidence>
<feature type="transmembrane region" description="Helical" evidence="5">
    <location>
        <begin position="66"/>
        <end position="82"/>
    </location>
</feature>
<dbReference type="PATRIC" id="fig|1177179.3.peg.2101"/>
<gene>
    <name evidence="7" type="ORF">A11A3_10556</name>
</gene>
<dbReference type="InterPro" id="IPR010652">
    <property type="entry name" value="DUF1232"/>
</dbReference>
<dbReference type="Proteomes" id="UP000010164">
    <property type="component" value="Unassembled WGS sequence"/>
</dbReference>
<reference evidence="7 8" key="1">
    <citation type="journal article" date="2012" name="J. Bacteriol.">
        <title>Genome Sequence of the Alkane-Degrading Bacterium Alcanivorax hongdengensis Type Strain A-11-3.</title>
        <authorList>
            <person name="Lai Q."/>
            <person name="Shao Z."/>
        </authorList>
    </citation>
    <scope>NUCLEOTIDE SEQUENCE [LARGE SCALE GENOMIC DNA]</scope>
    <source>
        <strain evidence="7 8">A-11-3</strain>
    </source>
</reference>
<keyword evidence="2 5" id="KW-0812">Transmembrane</keyword>
<sequence length="137" mass="15400">MANVFGAVAMRRAARILRSANATRLLARAVLARGERFRDRLGDSLTQFQLLALLLKDWASGRYRQVPWATLVALAGTLVYFLMPLDAIPDAIVAIGLMDDLVLLRKTMKWARRDIDNYQQWRRLQGEGDNGGSPSSR</sequence>
<evidence type="ECO:0000259" key="6">
    <source>
        <dbReference type="Pfam" id="PF06803"/>
    </source>
</evidence>
<comment type="subcellular location">
    <subcellularLocation>
        <location evidence="1">Endomembrane system</location>
        <topology evidence="1">Multi-pass membrane protein</topology>
    </subcellularLocation>
</comment>
<accession>L0WBE3</accession>
<keyword evidence="3 5" id="KW-1133">Transmembrane helix</keyword>
<evidence type="ECO:0000313" key="8">
    <source>
        <dbReference type="Proteomes" id="UP000010164"/>
    </source>
</evidence>
<dbReference type="RefSeq" id="WP_008929288.1">
    <property type="nucleotide sequence ID" value="NZ_AMRJ01000015.1"/>
</dbReference>
<dbReference type="OrthoDB" id="9804184at2"/>
<dbReference type="STRING" id="1177179.A11A3_10556"/>
<proteinExistence type="predicted"/>
<protein>
    <recommendedName>
        <fullName evidence="6">DUF1232 domain-containing protein</fullName>
    </recommendedName>
</protein>
<keyword evidence="8" id="KW-1185">Reference proteome</keyword>
<evidence type="ECO:0000313" key="7">
    <source>
        <dbReference type="EMBL" id="EKF74093.1"/>
    </source>
</evidence>
<comment type="caution">
    <text evidence="7">The sequence shown here is derived from an EMBL/GenBank/DDBJ whole genome shotgun (WGS) entry which is preliminary data.</text>
</comment>
<name>L0WBE3_9GAMM</name>
<dbReference type="eggNOG" id="COG3339">
    <property type="taxonomic scope" value="Bacteria"/>
</dbReference>
<evidence type="ECO:0000256" key="3">
    <source>
        <dbReference type="ARBA" id="ARBA00022989"/>
    </source>
</evidence>
<feature type="domain" description="DUF1232" evidence="6">
    <location>
        <begin position="71"/>
        <end position="104"/>
    </location>
</feature>
<evidence type="ECO:0000256" key="5">
    <source>
        <dbReference type="SAM" id="Phobius"/>
    </source>
</evidence>
<dbReference type="AlphaFoldDB" id="L0WBE3"/>
<evidence type="ECO:0000256" key="2">
    <source>
        <dbReference type="ARBA" id="ARBA00022692"/>
    </source>
</evidence>
<organism evidence="7 8">
    <name type="scientific">Alcanivorax hongdengensis A-11-3</name>
    <dbReference type="NCBI Taxonomy" id="1177179"/>
    <lineage>
        <taxon>Bacteria</taxon>
        <taxon>Pseudomonadati</taxon>
        <taxon>Pseudomonadota</taxon>
        <taxon>Gammaproteobacteria</taxon>
        <taxon>Oceanospirillales</taxon>
        <taxon>Alcanivoracaceae</taxon>
        <taxon>Alcanivorax</taxon>
    </lineage>
</organism>
<evidence type="ECO:0000256" key="4">
    <source>
        <dbReference type="ARBA" id="ARBA00023136"/>
    </source>
</evidence>
<dbReference type="EMBL" id="AMRJ01000015">
    <property type="protein sequence ID" value="EKF74093.1"/>
    <property type="molecule type" value="Genomic_DNA"/>
</dbReference>
<dbReference type="GO" id="GO:0012505">
    <property type="term" value="C:endomembrane system"/>
    <property type="evidence" value="ECO:0007669"/>
    <property type="project" value="UniProtKB-SubCell"/>
</dbReference>